<protein>
    <recommendedName>
        <fullName evidence="6">Xylanolytic transcriptional activator regulatory domain-containing protein</fullName>
    </recommendedName>
</protein>
<feature type="domain" description="Xylanolytic transcriptional activator regulatory" evidence="6">
    <location>
        <begin position="122"/>
        <end position="203"/>
    </location>
</feature>
<evidence type="ECO:0000313" key="7">
    <source>
        <dbReference type="EMBL" id="KIW34046.1"/>
    </source>
</evidence>
<dbReference type="GO" id="GO:0008270">
    <property type="term" value="F:zinc ion binding"/>
    <property type="evidence" value="ECO:0007669"/>
    <property type="project" value="InterPro"/>
</dbReference>
<dbReference type="OrthoDB" id="3862662at2759"/>
<name>A0A0D2A0Y4_9EURO</name>
<dbReference type="GO" id="GO:0000981">
    <property type="term" value="F:DNA-binding transcription factor activity, RNA polymerase II-specific"/>
    <property type="evidence" value="ECO:0007669"/>
    <property type="project" value="InterPro"/>
</dbReference>
<keyword evidence="2" id="KW-0479">Metal-binding</keyword>
<keyword evidence="3" id="KW-0805">Transcription regulation</keyword>
<evidence type="ECO:0000256" key="1">
    <source>
        <dbReference type="ARBA" id="ARBA00004123"/>
    </source>
</evidence>
<dbReference type="VEuPathDB" id="FungiDB:PV07_00848"/>
<comment type="subcellular location">
    <subcellularLocation>
        <location evidence="1">Nucleus</location>
    </subcellularLocation>
</comment>
<evidence type="ECO:0000256" key="5">
    <source>
        <dbReference type="ARBA" id="ARBA00023242"/>
    </source>
</evidence>
<dbReference type="GeneID" id="27340042"/>
<dbReference type="SMART" id="SM00906">
    <property type="entry name" value="Fungal_trans"/>
    <property type="match status" value="1"/>
</dbReference>
<keyword evidence="5" id="KW-0539">Nucleus</keyword>
<dbReference type="AlphaFoldDB" id="A0A0D2A0Y4"/>
<dbReference type="PANTHER" id="PTHR47338:SF10">
    <property type="entry name" value="TRANSCRIPTION FACTOR DOMAIN-CONTAINING PROTEIN-RELATED"/>
    <property type="match status" value="1"/>
</dbReference>
<dbReference type="EMBL" id="KN847040">
    <property type="protein sequence ID" value="KIW34046.1"/>
    <property type="molecule type" value="Genomic_DNA"/>
</dbReference>
<keyword evidence="8" id="KW-1185">Reference proteome</keyword>
<dbReference type="CDD" id="cd12148">
    <property type="entry name" value="fungal_TF_MHR"/>
    <property type="match status" value="1"/>
</dbReference>
<reference evidence="7 8" key="1">
    <citation type="submission" date="2015-01" db="EMBL/GenBank/DDBJ databases">
        <title>The Genome Sequence of Cladophialophora immunda CBS83496.</title>
        <authorList>
            <consortium name="The Broad Institute Genomics Platform"/>
            <person name="Cuomo C."/>
            <person name="de Hoog S."/>
            <person name="Gorbushina A."/>
            <person name="Stielow B."/>
            <person name="Teixiera M."/>
            <person name="Abouelleil A."/>
            <person name="Chapman S.B."/>
            <person name="Priest M."/>
            <person name="Young S.K."/>
            <person name="Wortman J."/>
            <person name="Nusbaum C."/>
            <person name="Birren B."/>
        </authorList>
    </citation>
    <scope>NUCLEOTIDE SEQUENCE [LARGE SCALE GENOMIC DNA]</scope>
    <source>
        <strain evidence="7 8">CBS 83496</strain>
    </source>
</reference>
<evidence type="ECO:0000313" key="8">
    <source>
        <dbReference type="Proteomes" id="UP000054466"/>
    </source>
</evidence>
<dbReference type="InterPro" id="IPR007219">
    <property type="entry name" value="XnlR_reg_dom"/>
</dbReference>
<dbReference type="HOGENOM" id="CLU_007531_2_1_1"/>
<sequence length="618" mass="69854">MSIQQAQSGIDLFFEMVAGLKSLSIFHQPSFPDKIRGIQDRNHLIALFAAMFSLSSRLATEDKLPPGDNSESISHQELHSLSLQYINSSLEACTSNAPPLCILQAITLAGFYKLVNGVYGPAWRLVGTGVRIAYELRLHLIDCKGYEKVPTRDSELMMWSSDEERRRCWWALWEMDIFASTIQRAPTAIDWSANETFLPVADEYWFTNTYQASCLLLGSPEERWKRLKHSGNENSAAWAYLLASLMHEGRLLCQERIKGITSNADLPNDVPKLAQYYSQDYRLKAQGFSDQLSSLVKAYQDVRENLPTALAYRGEYLSFALGEGDDPYATRRTSAGKYSIHMMSASACFMIYQNYVFADIIEGLIPLPSSQTSHEYSGRDTELNERSFLGKGFRNYLEASDMVLRLLSNCPEDHVRYVNPYYASTTWIAAALQVFKRFTLRDHDSTLTQRQYDLLRRSYLQFNQFWETPRALLQNLDSLQARLDSRHRELELQERSSSARDTQIDGQPCHGDTQSFASTETIMASMCGEQLLPDWSGLKGSLCNTSQPSVGDPNTSYPALLPEDVELPSGIAPKFHPSLGEAAFAEPYPDPWPNELFLDNLVWYSSDVMAGLSHGYTA</sequence>
<dbReference type="Proteomes" id="UP000054466">
    <property type="component" value="Unassembled WGS sequence"/>
</dbReference>
<organism evidence="7 8">
    <name type="scientific">Cladophialophora immunda</name>
    <dbReference type="NCBI Taxonomy" id="569365"/>
    <lineage>
        <taxon>Eukaryota</taxon>
        <taxon>Fungi</taxon>
        <taxon>Dikarya</taxon>
        <taxon>Ascomycota</taxon>
        <taxon>Pezizomycotina</taxon>
        <taxon>Eurotiomycetes</taxon>
        <taxon>Chaetothyriomycetidae</taxon>
        <taxon>Chaetothyriales</taxon>
        <taxon>Herpotrichiellaceae</taxon>
        <taxon>Cladophialophora</taxon>
    </lineage>
</organism>
<dbReference type="GO" id="GO:0005634">
    <property type="term" value="C:nucleus"/>
    <property type="evidence" value="ECO:0007669"/>
    <property type="project" value="UniProtKB-SubCell"/>
</dbReference>
<dbReference type="InterPro" id="IPR050815">
    <property type="entry name" value="TF_fung"/>
</dbReference>
<dbReference type="PANTHER" id="PTHR47338">
    <property type="entry name" value="ZN(II)2CYS6 TRANSCRIPTION FACTOR (EUROFUNG)-RELATED"/>
    <property type="match status" value="1"/>
</dbReference>
<evidence type="ECO:0000259" key="6">
    <source>
        <dbReference type="SMART" id="SM00906"/>
    </source>
</evidence>
<dbReference type="GO" id="GO:0006351">
    <property type="term" value="P:DNA-templated transcription"/>
    <property type="evidence" value="ECO:0007669"/>
    <property type="project" value="InterPro"/>
</dbReference>
<keyword evidence="4" id="KW-0804">Transcription</keyword>
<evidence type="ECO:0000256" key="4">
    <source>
        <dbReference type="ARBA" id="ARBA00023163"/>
    </source>
</evidence>
<dbReference type="Pfam" id="PF04082">
    <property type="entry name" value="Fungal_trans"/>
    <property type="match status" value="1"/>
</dbReference>
<dbReference type="GO" id="GO:0003677">
    <property type="term" value="F:DNA binding"/>
    <property type="evidence" value="ECO:0007669"/>
    <property type="project" value="InterPro"/>
</dbReference>
<accession>A0A0D2A0Y4</accession>
<dbReference type="RefSeq" id="XP_016254262.1">
    <property type="nucleotide sequence ID" value="XM_016387334.1"/>
</dbReference>
<evidence type="ECO:0000256" key="3">
    <source>
        <dbReference type="ARBA" id="ARBA00023015"/>
    </source>
</evidence>
<proteinExistence type="predicted"/>
<dbReference type="STRING" id="569365.A0A0D2A0Y4"/>
<gene>
    <name evidence="7" type="ORF">PV07_00848</name>
</gene>
<evidence type="ECO:0000256" key="2">
    <source>
        <dbReference type="ARBA" id="ARBA00022723"/>
    </source>
</evidence>